<sequence>MLGADVGDRRDGRSGVLLVGHQVDVACEQCREGVLGGAHAAHEWVTLDSLRAVTATLDRTIRRYVARKAAASEQGLTRHPPARTVKEFIN</sequence>
<organism evidence="1 2">
    <name type="scientific">Agromyces humatus</name>
    <dbReference type="NCBI Taxonomy" id="279573"/>
    <lineage>
        <taxon>Bacteria</taxon>
        <taxon>Bacillati</taxon>
        <taxon>Actinomycetota</taxon>
        <taxon>Actinomycetes</taxon>
        <taxon>Micrococcales</taxon>
        <taxon>Microbacteriaceae</taxon>
        <taxon>Agromyces</taxon>
    </lineage>
</organism>
<protein>
    <submittedName>
        <fullName evidence="1">Uncharacterized protein</fullName>
    </submittedName>
</protein>
<gene>
    <name evidence="1" type="ORF">GCM10009747_22870</name>
</gene>
<evidence type="ECO:0000313" key="1">
    <source>
        <dbReference type="EMBL" id="GAA1762827.1"/>
    </source>
</evidence>
<name>A0ABN2KS40_9MICO</name>
<proteinExistence type="predicted"/>
<dbReference type="Proteomes" id="UP001500506">
    <property type="component" value="Unassembled WGS sequence"/>
</dbReference>
<reference evidence="1 2" key="1">
    <citation type="journal article" date="2019" name="Int. J. Syst. Evol. Microbiol.">
        <title>The Global Catalogue of Microorganisms (GCM) 10K type strain sequencing project: providing services to taxonomists for standard genome sequencing and annotation.</title>
        <authorList>
            <consortium name="The Broad Institute Genomics Platform"/>
            <consortium name="The Broad Institute Genome Sequencing Center for Infectious Disease"/>
            <person name="Wu L."/>
            <person name="Ma J."/>
        </authorList>
    </citation>
    <scope>NUCLEOTIDE SEQUENCE [LARGE SCALE GENOMIC DNA]</scope>
    <source>
        <strain evidence="1 2">JCM 14319</strain>
    </source>
</reference>
<dbReference type="EMBL" id="BAAANH010000004">
    <property type="protein sequence ID" value="GAA1762827.1"/>
    <property type="molecule type" value="Genomic_DNA"/>
</dbReference>
<accession>A0ABN2KS40</accession>
<evidence type="ECO:0000313" key="2">
    <source>
        <dbReference type="Proteomes" id="UP001500506"/>
    </source>
</evidence>
<keyword evidence="2" id="KW-1185">Reference proteome</keyword>
<comment type="caution">
    <text evidence="1">The sequence shown here is derived from an EMBL/GenBank/DDBJ whole genome shotgun (WGS) entry which is preliminary data.</text>
</comment>